<dbReference type="RefSeq" id="WP_269885264.1">
    <property type="nucleotide sequence ID" value="NZ_JAQAGZ010000026.1"/>
</dbReference>
<evidence type="ECO:0000259" key="2">
    <source>
        <dbReference type="Pfam" id="PF00582"/>
    </source>
</evidence>
<gene>
    <name evidence="3" type="ORF">O9H85_31085</name>
</gene>
<dbReference type="Gene3D" id="3.40.50.620">
    <property type="entry name" value="HUPs"/>
    <property type="match status" value="1"/>
</dbReference>
<keyword evidence="4" id="KW-1185">Reference proteome</keyword>
<name>A0ABT4QIQ7_9BACL</name>
<dbReference type="PRINTS" id="PR01438">
    <property type="entry name" value="UNVRSLSTRESS"/>
</dbReference>
<comment type="caution">
    <text evidence="3">The sequence shown here is derived from an EMBL/GenBank/DDBJ whole genome shotgun (WGS) entry which is preliminary data.</text>
</comment>
<dbReference type="InterPro" id="IPR006016">
    <property type="entry name" value="UspA"/>
</dbReference>
<dbReference type="InterPro" id="IPR006015">
    <property type="entry name" value="Universal_stress_UspA"/>
</dbReference>
<dbReference type="CDD" id="cd00293">
    <property type="entry name" value="USP-like"/>
    <property type="match status" value="1"/>
</dbReference>
<feature type="domain" description="UspA" evidence="2">
    <location>
        <begin position="6"/>
        <end position="145"/>
    </location>
</feature>
<proteinExistence type="inferred from homology"/>
<dbReference type="Proteomes" id="UP001527882">
    <property type="component" value="Unassembled WGS sequence"/>
</dbReference>
<dbReference type="InterPro" id="IPR014729">
    <property type="entry name" value="Rossmann-like_a/b/a_fold"/>
</dbReference>
<evidence type="ECO:0000313" key="4">
    <source>
        <dbReference type="Proteomes" id="UP001527882"/>
    </source>
</evidence>
<accession>A0ABT4QIQ7</accession>
<comment type="similarity">
    <text evidence="1">Belongs to the universal stress protein A family.</text>
</comment>
<protein>
    <submittedName>
        <fullName evidence="3">Universal stress protein</fullName>
    </submittedName>
</protein>
<evidence type="ECO:0000313" key="3">
    <source>
        <dbReference type="EMBL" id="MCZ8516733.1"/>
    </source>
</evidence>
<dbReference type="PANTHER" id="PTHR46268">
    <property type="entry name" value="STRESS RESPONSE PROTEIN NHAX"/>
    <property type="match status" value="1"/>
</dbReference>
<dbReference type="SUPFAM" id="SSF52402">
    <property type="entry name" value="Adenine nucleotide alpha hydrolases-like"/>
    <property type="match status" value="1"/>
</dbReference>
<evidence type="ECO:0000256" key="1">
    <source>
        <dbReference type="ARBA" id="ARBA00008791"/>
    </source>
</evidence>
<reference evidence="3 4" key="1">
    <citation type="submission" date="2022-12" db="EMBL/GenBank/DDBJ databases">
        <title>Draft genome sequence of Paenibacillus sp. dW9.</title>
        <authorList>
            <person name="Choi E.-W."/>
            <person name="Kim D.-U."/>
        </authorList>
    </citation>
    <scope>NUCLEOTIDE SEQUENCE [LARGE SCALE GENOMIC DNA]</scope>
    <source>
        <strain evidence="4">dW9</strain>
    </source>
</reference>
<dbReference type="Pfam" id="PF00582">
    <property type="entry name" value="Usp"/>
    <property type="match status" value="1"/>
</dbReference>
<organism evidence="3 4">
    <name type="scientific">Paenibacillus gyeongsangnamensis</name>
    <dbReference type="NCBI Taxonomy" id="3388067"/>
    <lineage>
        <taxon>Bacteria</taxon>
        <taxon>Bacillati</taxon>
        <taxon>Bacillota</taxon>
        <taxon>Bacilli</taxon>
        <taxon>Bacillales</taxon>
        <taxon>Paenibacillaceae</taxon>
        <taxon>Paenibacillus</taxon>
    </lineage>
</organism>
<sequence length="145" mass="16377">MTGFHFKKILVAYDGSELAEKALKAAIKLAVHDKKIELHILHVLKPLPIFDYIETGVENVKMLRREKADVMMKEIKESLYGMGNPIIVEIVEGHPEKKIVEYAEKHNCDLIVMGSRGLGGLKEAFLGSVSHYVVQHTRIPTFIIK</sequence>
<dbReference type="EMBL" id="JAQAGZ010000026">
    <property type="protein sequence ID" value="MCZ8516733.1"/>
    <property type="molecule type" value="Genomic_DNA"/>
</dbReference>
<dbReference type="PANTHER" id="PTHR46268:SF6">
    <property type="entry name" value="UNIVERSAL STRESS PROTEIN UP12"/>
    <property type="match status" value="1"/>
</dbReference>